<sequence length="97" mass="10797">MSPKKDKFARNSNLKKDIEDSQEAIEIDEDTVNLLVTDQEISDLSNGAAQLGIENQTKIANLKRNRDTSEQNSKQFNCLSSNQEGQNDHNGSTRGTD</sequence>
<protein>
    <submittedName>
        <fullName evidence="2">Uncharacterized protein</fullName>
    </submittedName>
</protein>
<accession>A0A9Q0N590</accession>
<gene>
    <name evidence="2" type="ORF">Bhyg_08736</name>
</gene>
<reference evidence="2" key="1">
    <citation type="submission" date="2022-07" db="EMBL/GenBank/DDBJ databases">
        <authorList>
            <person name="Trinca V."/>
            <person name="Uliana J.V.C."/>
            <person name="Torres T.T."/>
            <person name="Ward R.J."/>
            <person name="Monesi N."/>
        </authorList>
    </citation>
    <scope>NUCLEOTIDE SEQUENCE</scope>
    <source>
        <strain evidence="2">HSMRA1968</strain>
        <tissue evidence="2">Whole embryos</tissue>
    </source>
</reference>
<dbReference type="EMBL" id="WJQU01000002">
    <property type="protein sequence ID" value="KAJ6643771.1"/>
    <property type="molecule type" value="Genomic_DNA"/>
</dbReference>
<feature type="non-terminal residue" evidence="2">
    <location>
        <position position="1"/>
    </location>
</feature>
<comment type="caution">
    <text evidence="2">The sequence shown here is derived from an EMBL/GenBank/DDBJ whole genome shotgun (WGS) entry which is preliminary data.</text>
</comment>
<keyword evidence="3" id="KW-1185">Reference proteome</keyword>
<dbReference type="AlphaFoldDB" id="A0A9Q0N590"/>
<feature type="compositionally biased region" description="Polar residues" evidence="1">
    <location>
        <begin position="70"/>
        <end position="97"/>
    </location>
</feature>
<dbReference type="Proteomes" id="UP001151699">
    <property type="component" value="Chromosome B"/>
</dbReference>
<organism evidence="2 3">
    <name type="scientific">Pseudolycoriella hygida</name>
    <dbReference type="NCBI Taxonomy" id="35572"/>
    <lineage>
        <taxon>Eukaryota</taxon>
        <taxon>Metazoa</taxon>
        <taxon>Ecdysozoa</taxon>
        <taxon>Arthropoda</taxon>
        <taxon>Hexapoda</taxon>
        <taxon>Insecta</taxon>
        <taxon>Pterygota</taxon>
        <taxon>Neoptera</taxon>
        <taxon>Endopterygota</taxon>
        <taxon>Diptera</taxon>
        <taxon>Nematocera</taxon>
        <taxon>Sciaroidea</taxon>
        <taxon>Sciaridae</taxon>
        <taxon>Pseudolycoriella</taxon>
    </lineage>
</organism>
<proteinExistence type="predicted"/>
<evidence type="ECO:0000313" key="2">
    <source>
        <dbReference type="EMBL" id="KAJ6643771.1"/>
    </source>
</evidence>
<name>A0A9Q0N590_9DIPT</name>
<evidence type="ECO:0000313" key="3">
    <source>
        <dbReference type="Proteomes" id="UP001151699"/>
    </source>
</evidence>
<evidence type="ECO:0000256" key="1">
    <source>
        <dbReference type="SAM" id="MobiDB-lite"/>
    </source>
</evidence>
<feature type="region of interest" description="Disordered" evidence="1">
    <location>
        <begin position="63"/>
        <end position="97"/>
    </location>
</feature>